<organism evidence="1 2">
    <name type="scientific">Lomentospora prolificans</name>
    <dbReference type="NCBI Taxonomy" id="41688"/>
    <lineage>
        <taxon>Eukaryota</taxon>
        <taxon>Fungi</taxon>
        <taxon>Dikarya</taxon>
        <taxon>Ascomycota</taxon>
        <taxon>Pezizomycotina</taxon>
        <taxon>Sordariomycetes</taxon>
        <taxon>Hypocreomycetidae</taxon>
        <taxon>Microascales</taxon>
        <taxon>Microascaceae</taxon>
        <taxon>Lomentospora</taxon>
    </lineage>
</organism>
<dbReference type="Gene3D" id="3.30.420.40">
    <property type="match status" value="2"/>
</dbReference>
<dbReference type="STRING" id="41688.A0A2N3N4P2"/>
<evidence type="ECO:0000313" key="2">
    <source>
        <dbReference type="Proteomes" id="UP000233524"/>
    </source>
</evidence>
<proteinExistence type="predicted"/>
<evidence type="ECO:0008006" key="3">
    <source>
        <dbReference type="Google" id="ProtNLM"/>
    </source>
</evidence>
<accession>A0A2N3N4P2</accession>
<dbReference type="AlphaFoldDB" id="A0A2N3N4P2"/>
<dbReference type="Gene3D" id="3.90.640.10">
    <property type="entry name" value="Actin, Chain A, domain 4"/>
    <property type="match status" value="1"/>
</dbReference>
<protein>
    <recommendedName>
        <fullName evidence="3">Hsp70 family chaperone</fullName>
    </recommendedName>
</protein>
<dbReference type="Proteomes" id="UP000233524">
    <property type="component" value="Unassembled WGS sequence"/>
</dbReference>
<dbReference type="InParanoid" id="A0A2N3N4P2"/>
<dbReference type="PANTHER" id="PTHR42749">
    <property type="entry name" value="CELL SHAPE-DETERMINING PROTEIN MREB"/>
    <property type="match status" value="1"/>
</dbReference>
<reference evidence="1 2" key="1">
    <citation type="journal article" date="2017" name="G3 (Bethesda)">
        <title>First Draft Genome Sequence of the Pathogenic Fungus Lomentospora prolificans (Formerly Scedosporium prolificans).</title>
        <authorList>
            <person name="Luo R."/>
            <person name="Zimin A."/>
            <person name="Workman R."/>
            <person name="Fan Y."/>
            <person name="Pertea G."/>
            <person name="Grossman N."/>
            <person name="Wear M.P."/>
            <person name="Jia B."/>
            <person name="Miller H."/>
            <person name="Casadevall A."/>
            <person name="Timp W."/>
            <person name="Zhang S.X."/>
            <person name="Salzberg S.L."/>
        </authorList>
    </citation>
    <scope>NUCLEOTIDE SEQUENCE [LARGE SCALE GENOMIC DNA]</scope>
    <source>
        <strain evidence="1 2">JHH-5317</strain>
    </source>
</reference>
<dbReference type="EMBL" id="NLAX01000701">
    <property type="protein sequence ID" value="PKS07401.1"/>
    <property type="molecule type" value="Genomic_DNA"/>
</dbReference>
<evidence type="ECO:0000313" key="1">
    <source>
        <dbReference type="EMBL" id="PKS07401.1"/>
    </source>
</evidence>
<dbReference type="VEuPathDB" id="FungiDB:jhhlp_006003"/>
<keyword evidence="2" id="KW-1185">Reference proteome</keyword>
<comment type="caution">
    <text evidence="1">The sequence shown here is derived from an EMBL/GenBank/DDBJ whole genome shotgun (WGS) entry which is preliminary data.</text>
</comment>
<dbReference type="PANTHER" id="PTHR42749:SF1">
    <property type="entry name" value="CELL SHAPE-DETERMINING PROTEIN MREB"/>
    <property type="match status" value="1"/>
</dbReference>
<gene>
    <name evidence="1" type="ORF">jhhlp_006003</name>
</gene>
<dbReference type="SUPFAM" id="SSF53067">
    <property type="entry name" value="Actin-like ATPase domain"/>
    <property type="match status" value="2"/>
</dbReference>
<dbReference type="CDD" id="cd10170">
    <property type="entry name" value="ASKHA_NBD_HSP70"/>
    <property type="match status" value="1"/>
</dbReference>
<name>A0A2N3N4P2_9PEZI</name>
<dbReference type="InterPro" id="IPR043129">
    <property type="entry name" value="ATPase_NBD"/>
</dbReference>
<dbReference type="OrthoDB" id="2394218at2759"/>
<sequence>MNDQPDVIVAIDLGTTYTGMAFFSSTIGVAWMTQRTPIQVVNEWPGSGDRAERKVPTILIYNPDGKVSSWGFSCADDDDPHNVKTRREFFKIFIDQDTLDVAQHQGLTNVPRSTIEAEGFVADYLRQIYAQIKETVEVQMGLSPYSNWGHLAVEFMFSVPTTWTSHSIINTFKGIIRNAGFGLEGPRHKAVVDLTEAQAAAVATLKNSPVKFQLGTVFLTVDAGGGTTDLALMQVTSTDEAFPKMAQISAVRGVGVGATLVDRAFMRLVTQRFAAFPDIQQLLPPDYSARFSQSHAFRMVKHKFGEKAYTLPVYKITMDGVAADFSHPGLGIEGGKMVFSYQEIQSLFELQIDGITKKITEQLDWLRDNNMPQQVKQQFMVLSGGLGSSAYVRQRLQQQFMSFPHPNATQVTVLPCKDPQLVVVQGLLLNKKQQADSGNIAPTLATTVARASYGVIVQEIYSPQLHYNEDQVRDTYDPSKVWAINQIQWLIRKGDVLDPNQPIVKSFEIRLGQNETTRSWDSTIVMSPNEPQFLPRSLKQAGAVKLCEVKSNLSGVQQEQLVLKEKRGTCFTRGYKFYICQFDIRVIVAPADLRFELWFGGHKFAGNHEPIAISWDDLGSRVKSG</sequence>